<dbReference type="AlphaFoldDB" id="A0A1M6MCQ6"/>
<evidence type="ECO:0000256" key="9">
    <source>
        <dbReference type="ARBA" id="ARBA00023065"/>
    </source>
</evidence>
<comment type="catalytic activity">
    <reaction evidence="12">
        <text>L-proline(in) + Na(+)(in) = L-proline(out) + Na(+)(out)</text>
        <dbReference type="Rhea" id="RHEA:28967"/>
        <dbReference type="ChEBI" id="CHEBI:29101"/>
        <dbReference type="ChEBI" id="CHEBI:60039"/>
    </reaction>
</comment>
<feature type="transmembrane region" description="Helical" evidence="14">
    <location>
        <begin position="436"/>
        <end position="455"/>
    </location>
</feature>
<sequence>MTAGVKTLIVIFSFGMIVASFLIGWVAKRKVTSAQAYFGGTGLFGPFVVGFSTMAAVASAFAIVGIPGIIYSTGNTMTFWMLSSAAFAMAYMILGKKVRAMAELGPVASLGDISDLRFNNNRAIKAIMSIVLFLGCVAYLASQIKACSTLFAHLLGWNPILAGFVIFGVLTIYTAISGEVGGILTQAFQGLVMVIAGVIMIVAFFSITKGFGPLLEVVSTAGKVTDGEITKVFSADILNAWGVFPGSVAMAWMIIPILGTIGQPQVLTRMYALKNPKDMPKLGLYASLSHMIVGFFAVVMGYGALFLVGKGLIKPLASGDQAVFAFADYVGVHAQLFVYAAVLAAAMSSASLFLSLTSGIISRDLPSAFGYRFSSEKQMKISRITIFVLGVLSILFALTSSEMVAILGTFGWGTLMSATFPVFIIGLLWKKASSQGVLAGLITALGLNIISLILVRTGFKWPGALPWYVNVITASIAVTVFISLFTKGATEEDLDERVKAVIDL</sequence>
<feature type="transmembrane region" description="Helical" evidence="14">
    <location>
        <begin position="240"/>
        <end position="261"/>
    </location>
</feature>
<keyword evidence="16" id="KW-1185">Reference proteome</keyword>
<feature type="transmembrane region" description="Helical" evidence="14">
    <location>
        <begin position="336"/>
        <end position="361"/>
    </location>
</feature>
<evidence type="ECO:0000313" key="16">
    <source>
        <dbReference type="Proteomes" id="UP000184465"/>
    </source>
</evidence>
<feature type="transmembrane region" description="Helical" evidence="14">
    <location>
        <begin position="47"/>
        <end position="71"/>
    </location>
</feature>
<dbReference type="GO" id="GO:0005886">
    <property type="term" value="C:plasma membrane"/>
    <property type="evidence" value="ECO:0007669"/>
    <property type="project" value="UniProtKB-SubCell"/>
</dbReference>
<evidence type="ECO:0000256" key="5">
    <source>
        <dbReference type="ARBA" id="ARBA00022692"/>
    </source>
</evidence>
<keyword evidence="3" id="KW-0813">Transport</keyword>
<keyword evidence="11" id="KW-0739">Sodium transport</keyword>
<keyword evidence="9" id="KW-0406">Ion transport</keyword>
<protein>
    <submittedName>
        <fullName evidence="15">Na+/proline symporter</fullName>
    </submittedName>
</protein>
<dbReference type="InterPro" id="IPR001734">
    <property type="entry name" value="Na/solute_symporter"/>
</dbReference>
<evidence type="ECO:0000256" key="6">
    <source>
        <dbReference type="ARBA" id="ARBA00022847"/>
    </source>
</evidence>
<dbReference type="GO" id="GO:0006814">
    <property type="term" value="P:sodium ion transport"/>
    <property type="evidence" value="ECO:0007669"/>
    <property type="project" value="UniProtKB-KW"/>
</dbReference>
<feature type="transmembrane region" description="Helical" evidence="14">
    <location>
        <begin position="282"/>
        <end position="308"/>
    </location>
</feature>
<feature type="transmembrane region" description="Helical" evidence="14">
    <location>
        <begin position="123"/>
        <end position="142"/>
    </location>
</feature>
<evidence type="ECO:0000256" key="1">
    <source>
        <dbReference type="ARBA" id="ARBA00004651"/>
    </source>
</evidence>
<evidence type="ECO:0000256" key="4">
    <source>
        <dbReference type="ARBA" id="ARBA00022475"/>
    </source>
</evidence>
<dbReference type="PANTHER" id="PTHR48086:SF3">
    <property type="entry name" value="SODIUM_PROLINE SYMPORTER"/>
    <property type="match status" value="1"/>
</dbReference>
<evidence type="ECO:0000256" key="14">
    <source>
        <dbReference type="SAM" id="Phobius"/>
    </source>
</evidence>
<evidence type="ECO:0000256" key="8">
    <source>
        <dbReference type="ARBA" id="ARBA00023053"/>
    </source>
</evidence>
<keyword evidence="10 14" id="KW-0472">Membrane</keyword>
<keyword evidence="4" id="KW-1003">Cell membrane</keyword>
<evidence type="ECO:0000256" key="3">
    <source>
        <dbReference type="ARBA" id="ARBA00022448"/>
    </source>
</evidence>
<accession>A0A1M6MCQ6</accession>
<dbReference type="STRING" id="1121301.SAMN02745912_01169"/>
<comment type="similarity">
    <text evidence="2 13">Belongs to the sodium:solute symporter (SSF) (TC 2.A.21) family.</text>
</comment>
<evidence type="ECO:0000256" key="10">
    <source>
        <dbReference type="ARBA" id="ARBA00023136"/>
    </source>
</evidence>
<dbReference type="InterPro" id="IPR050277">
    <property type="entry name" value="Sodium:Solute_Symporter"/>
</dbReference>
<proteinExistence type="inferred from homology"/>
<evidence type="ECO:0000256" key="2">
    <source>
        <dbReference type="ARBA" id="ARBA00006434"/>
    </source>
</evidence>
<dbReference type="PROSITE" id="PS50283">
    <property type="entry name" value="NA_SOLUT_SYMP_3"/>
    <property type="match status" value="1"/>
</dbReference>
<dbReference type="GO" id="GO:0015293">
    <property type="term" value="F:symporter activity"/>
    <property type="evidence" value="ECO:0007669"/>
    <property type="project" value="UniProtKB-KW"/>
</dbReference>
<dbReference type="Pfam" id="PF00474">
    <property type="entry name" value="SSF"/>
    <property type="match status" value="1"/>
</dbReference>
<evidence type="ECO:0000256" key="7">
    <source>
        <dbReference type="ARBA" id="ARBA00022989"/>
    </source>
</evidence>
<dbReference type="EMBL" id="FRAG01000010">
    <property type="protein sequence ID" value="SHJ81288.1"/>
    <property type="molecule type" value="Genomic_DNA"/>
</dbReference>
<feature type="transmembrane region" description="Helical" evidence="14">
    <location>
        <begin position="154"/>
        <end position="176"/>
    </location>
</feature>
<dbReference type="Gene3D" id="1.20.1730.10">
    <property type="entry name" value="Sodium/glucose cotransporter"/>
    <property type="match status" value="1"/>
</dbReference>
<dbReference type="InterPro" id="IPR038377">
    <property type="entry name" value="Na/Glc_symporter_sf"/>
</dbReference>
<feature type="transmembrane region" description="Helical" evidence="14">
    <location>
        <begin position="404"/>
        <end position="429"/>
    </location>
</feature>
<feature type="transmembrane region" description="Helical" evidence="14">
    <location>
        <begin position="6"/>
        <end position="27"/>
    </location>
</feature>
<evidence type="ECO:0000256" key="13">
    <source>
        <dbReference type="RuleBase" id="RU362091"/>
    </source>
</evidence>
<keyword evidence="6" id="KW-0769">Symport</keyword>
<keyword evidence="5 14" id="KW-0812">Transmembrane</keyword>
<evidence type="ECO:0000313" key="15">
    <source>
        <dbReference type="EMBL" id="SHJ81288.1"/>
    </source>
</evidence>
<keyword evidence="8" id="KW-0915">Sodium</keyword>
<feature type="transmembrane region" description="Helical" evidence="14">
    <location>
        <begin position="467"/>
        <end position="485"/>
    </location>
</feature>
<keyword evidence="7 14" id="KW-1133">Transmembrane helix</keyword>
<feature type="transmembrane region" description="Helical" evidence="14">
    <location>
        <begin position="188"/>
        <end position="207"/>
    </location>
</feature>
<dbReference type="Proteomes" id="UP000184465">
    <property type="component" value="Unassembled WGS sequence"/>
</dbReference>
<feature type="transmembrane region" description="Helical" evidence="14">
    <location>
        <begin position="77"/>
        <end position="94"/>
    </location>
</feature>
<gene>
    <name evidence="15" type="ORF">SAMN02745912_01169</name>
</gene>
<organism evidence="15 16">
    <name type="scientific">Paramaledivibacter caminithermalis (strain DSM 15212 / CIP 107654 / DViRD3)</name>
    <name type="common">Clostridium caminithermale</name>
    <dbReference type="NCBI Taxonomy" id="1121301"/>
    <lineage>
        <taxon>Bacteria</taxon>
        <taxon>Bacillati</taxon>
        <taxon>Bacillota</taxon>
        <taxon>Clostridia</taxon>
        <taxon>Peptostreptococcales</taxon>
        <taxon>Caminicellaceae</taxon>
        <taxon>Paramaledivibacter</taxon>
    </lineage>
</organism>
<evidence type="ECO:0000256" key="11">
    <source>
        <dbReference type="ARBA" id="ARBA00023201"/>
    </source>
</evidence>
<comment type="subcellular location">
    <subcellularLocation>
        <location evidence="1">Cell membrane</location>
        <topology evidence="1">Multi-pass membrane protein</topology>
    </subcellularLocation>
</comment>
<feature type="transmembrane region" description="Helical" evidence="14">
    <location>
        <begin position="381"/>
        <end position="398"/>
    </location>
</feature>
<name>A0A1M6MCQ6_PARC5</name>
<evidence type="ECO:0000256" key="12">
    <source>
        <dbReference type="ARBA" id="ARBA00033708"/>
    </source>
</evidence>
<dbReference type="PANTHER" id="PTHR48086">
    <property type="entry name" value="SODIUM/PROLINE SYMPORTER-RELATED"/>
    <property type="match status" value="1"/>
</dbReference>
<reference evidence="15 16" key="1">
    <citation type="submission" date="2016-11" db="EMBL/GenBank/DDBJ databases">
        <authorList>
            <person name="Jaros S."/>
            <person name="Januszkiewicz K."/>
            <person name="Wedrychowicz H."/>
        </authorList>
    </citation>
    <scope>NUCLEOTIDE SEQUENCE [LARGE SCALE GENOMIC DNA]</scope>
    <source>
        <strain evidence="15 16">DSM 15212</strain>
    </source>
</reference>